<dbReference type="Pfam" id="PF00582">
    <property type="entry name" value="Usp"/>
    <property type="match status" value="2"/>
</dbReference>
<gene>
    <name evidence="3" type="ORF">J2S44_005901</name>
</gene>
<comment type="similarity">
    <text evidence="1">Belongs to the universal stress protein A family.</text>
</comment>
<dbReference type="InterPro" id="IPR014729">
    <property type="entry name" value="Rossmann-like_a/b/a_fold"/>
</dbReference>
<dbReference type="Proteomes" id="UP001183629">
    <property type="component" value="Unassembled WGS sequence"/>
</dbReference>
<protein>
    <submittedName>
        <fullName evidence="3">Nucleotide-binding universal stress UspA family protein</fullName>
    </submittedName>
</protein>
<comment type="caution">
    <text evidence="3">The sequence shown here is derived from an EMBL/GenBank/DDBJ whole genome shotgun (WGS) entry which is preliminary data.</text>
</comment>
<accession>A0AAE3ZTW4</accession>
<evidence type="ECO:0000259" key="2">
    <source>
        <dbReference type="Pfam" id="PF00582"/>
    </source>
</evidence>
<dbReference type="PANTHER" id="PTHR31964:SF113">
    <property type="entry name" value="USPA DOMAIN-CONTAINING PROTEIN"/>
    <property type="match status" value="1"/>
</dbReference>
<feature type="domain" description="UspA" evidence="2">
    <location>
        <begin position="4"/>
        <end position="142"/>
    </location>
</feature>
<dbReference type="PANTHER" id="PTHR31964">
    <property type="entry name" value="ADENINE NUCLEOTIDE ALPHA HYDROLASES-LIKE SUPERFAMILY PROTEIN"/>
    <property type="match status" value="1"/>
</dbReference>
<evidence type="ECO:0000313" key="3">
    <source>
        <dbReference type="EMBL" id="MDR7325651.1"/>
    </source>
</evidence>
<sequence length="298" mass="29355">MSGIVVGVDGSPGAETAVRWAAARSRANGAPLRLVHAYSLPVPYPASPFGPAGDVTGDAGAYAKAAEAVLAGAARIAAEAGAASVTTEAVTGGASGVLIAASDGAGLVVVGSRGLGGFTGLLLGSVGVQVSAHARCPAVVVREPATPGGPVVVGVDGSAPSHAAVLFAFAEAERLGAELHAVHAWGLPAPVDPALMAFPTERDRDDYVTAAGQVLHDALTEGRSRHPSVPVRELSVERGASAGLLDVAASAALVVVGSRGHGGFAGLLLGSTGQYVLHHAHCPVAVLRADVDPEPSEA</sequence>
<organism evidence="3 4">
    <name type="scientific">Catenuloplanes niger</name>
    <dbReference type="NCBI Taxonomy" id="587534"/>
    <lineage>
        <taxon>Bacteria</taxon>
        <taxon>Bacillati</taxon>
        <taxon>Actinomycetota</taxon>
        <taxon>Actinomycetes</taxon>
        <taxon>Micromonosporales</taxon>
        <taxon>Micromonosporaceae</taxon>
        <taxon>Catenuloplanes</taxon>
    </lineage>
</organism>
<evidence type="ECO:0000313" key="4">
    <source>
        <dbReference type="Proteomes" id="UP001183629"/>
    </source>
</evidence>
<name>A0AAE3ZTW4_9ACTN</name>
<keyword evidence="4" id="KW-1185">Reference proteome</keyword>
<dbReference type="EMBL" id="JAVDYC010000001">
    <property type="protein sequence ID" value="MDR7325651.1"/>
    <property type="molecule type" value="Genomic_DNA"/>
</dbReference>
<dbReference type="AlphaFoldDB" id="A0AAE3ZTW4"/>
<dbReference type="InterPro" id="IPR006015">
    <property type="entry name" value="Universal_stress_UspA"/>
</dbReference>
<feature type="domain" description="UspA" evidence="2">
    <location>
        <begin position="150"/>
        <end position="288"/>
    </location>
</feature>
<dbReference type="SUPFAM" id="SSF52402">
    <property type="entry name" value="Adenine nucleotide alpha hydrolases-like"/>
    <property type="match status" value="2"/>
</dbReference>
<dbReference type="InterPro" id="IPR006016">
    <property type="entry name" value="UspA"/>
</dbReference>
<reference evidence="3 4" key="1">
    <citation type="submission" date="2023-07" db="EMBL/GenBank/DDBJ databases">
        <title>Sequencing the genomes of 1000 actinobacteria strains.</title>
        <authorList>
            <person name="Klenk H.-P."/>
        </authorList>
    </citation>
    <scope>NUCLEOTIDE SEQUENCE [LARGE SCALE GENOMIC DNA]</scope>
    <source>
        <strain evidence="3 4">DSM 44711</strain>
    </source>
</reference>
<dbReference type="RefSeq" id="WP_310420554.1">
    <property type="nucleotide sequence ID" value="NZ_JAVDYC010000001.1"/>
</dbReference>
<proteinExistence type="inferred from homology"/>
<dbReference type="Gene3D" id="3.40.50.620">
    <property type="entry name" value="HUPs"/>
    <property type="match status" value="2"/>
</dbReference>
<evidence type="ECO:0000256" key="1">
    <source>
        <dbReference type="ARBA" id="ARBA00008791"/>
    </source>
</evidence>
<dbReference type="PRINTS" id="PR01438">
    <property type="entry name" value="UNVRSLSTRESS"/>
</dbReference>